<dbReference type="AlphaFoldDB" id="A0A918MML7"/>
<dbReference type="InterPro" id="IPR029752">
    <property type="entry name" value="D-isomer_DH_CS1"/>
</dbReference>
<dbReference type="InterPro" id="IPR036291">
    <property type="entry name" value="NAD(P)-bd_dom_sf"/>
</dbReference>
<dbReference type="CDD" id="cd12183">
    <property type="entry name" value="LDH_like_2"/>
    <property type="match status" value="1"/>
</dbReference>
<dbReference type="SUPFAM" id="SSF52283">
    <property type="entry name" value="Formate/glycerate dehydrogenase catalytic domain-like"/>
    <property type="match status" value="1"/>
</dbReference>
<comment type="caution">
    <text evidence="7">The sequence shown here is derived from an EMBL/GenBank/DDBJ whole genome shotgun (WGS) entry which is preliminary data.</text>
</comment>
<dbReference type="EMBL" id="BMWP01000020">
    <property type="protein sequence ID" value="GGW41136.1"/>
    <property type="molecule type" value="Genomic_DNA"/>
</dbReference>
<organism evidence="7 8">
    <name type="scientific">Arenibacter certesii</name>
    <dbReference type="NCBI Taxonomy" id="228955"/>
    <lineage>
        <taxon>Bacteria</taxon>
        <taxon>Pseudomonadati</taxon>
        <taxon>Bacteroidota</taxon>
        <taxon>Flavobacteriia</taxon>
        <taxon>Flavobacteriales</taxon>
        <taxon>Flavobacteriaceae</taxon>
        <taxon>Arenibacter</taxon>
    </lineage>
</organism>
<dbReference type="PROSITE" id="PS00670">
    <property type="entry name" value="D_2_HYDROXYACID_DH_2"/>
    <property type="match status" value="1"/>
</dbReference>
<name>A0A918MML7_9FLAO</name>
<dbReference type="Proteomes" id="UP000634668">
    <property type="component" value="Unassembled WGS sequence"/>
</dbReference>
<keyword evidence="8" id="KW-1185">Reference proteome</keyword>
<accession>A0A918MML7</accession>
<dbReference type="Pfam" id="PF00389">
    <property type="entry name" value="2-Hacid_dh"/>
    <property type="match status" value="1"/>
</dbReference>
<keyword evidence="2 4" id="KW-0560">Oxidoreductase</keyword>
<evidence type="ECO:0000313" key="8">
    <source>
        <dbReference type="Proteomes" id="UP000634668"/>
    </source>
</evidence>
<evidence type="ECO:0000256" key="4">
    <source>
        <dbReference type="RuleBase" id="RU003719"/>
    </source>
</evidence>
<dbReference type="RefSeq" id="WP_026814135.1">
    <property type="nucleotide sequence ID" value="NZ_BMWP01000020.1"/>
</dbReference>
<dbReference type="InterPro" id="IPR006139">
    <property type="entry name" value="D-isomer_2_OHA_DH_cat_dom"/>
</dbReference>
<feature type="domain" description="D-isomer specific 2-hydroxyacid dehydrogenase catalytic" evidence="5">
    <location>
        <begin position="4"/>
        <end position="327"/>
    </location>
</feature>
<dbReference type="Pfam" id="PF02826">
    <property type="entry name" value="2-Hacid_dh_C"/>
    <property type="match status" value="1"/>
</dbReference>
<evidence type="ECO:0000256" key="2">
    <source>
        <dbReference type="ARBA" id="ARBA00023002"/>
    </source>
</evidence>
<proteinExistence type="inferred from homology"/>
<evidence type="ECO:0000259" key="6">
    <source>
        <dbReference type="Pfam" id="PF02826"/>
    </source>
</evidence>
<dbReference type="GO" id="GO:0051287">
    <property type="term" value="F:NAD binding"/>
    <property type="evidence" value="ECO:0007669"/>
    <property type="project" value="InterPro"/>
</dbReference>
<evidence type="ECO:0000259" key="5">
    <source>
        <dbReference type="Pfam" id="PF00389"/>
    </source>
</evidence>
<dbReference type="InterPro" id="IPR006140">
    <property type="entry name" value="D-isomer_DH_NAD-bd"/>
</dbReference>
<protein>
    <submittedName>
        <fullName evidence="7">Lactate dehydrogenase</fullName>
    </submittedName>
</protein>
<reference evidence="7" key="2">
    <citation type="submission" date="2020-09" db="EMBL/GenBank/DDBJ databases">
        <authorList>
            <person name="Sun Q."/>
            <person name="Kim S."/>
        </authorList>
    </citation>
    <scope>NUCLEOTIDE SEQUENCE</scope>
    <source>
        <strain evidence="7">KCTC 12113</strain>
    </source>
</reference>
<dbReference type="PANTHER" id="PTHR43026">
    <property type="entry name" value="2-HYDROXYACID DEHYDROGENASE HOMOLOG 1-RELATED"/>
    <property type="match status" value="1"/>
</dbReference>
<comment type="similarity">
    <text evidence="1 4">Belongs to the D-isomer specific 2-hydroxyacid dehydrogenase family.</text>
</comment>
<dbReference type="InterPro" id="IPR058205">
    <property type="entry name" value="D-LDH-like"/>
</dbReference>
<dbReference type="PROSITE" id="PS00671">
    <property type="entry name" value="D_2_HYDROXYACID_DH_3"/>
    <property type="match status" value="1"/>
</dbReference>
<dbReference type="GO" id="GO:0008720">
    <property type="term" value="F:D-lactate dehydrogenase (NAD+) activity"/>
    <property type="evidence" value="ECO:0007669"/>
    <property type="project" value="TreeGrafter"/>
</dbReference>
<dbReference type="InterPro" id="IPR029753">
    <property type="entry name" value="D-isomer_DH_CS"/>
</dbReference>
<evidence type="ECO:0000256" key="3">
    <source>
        <dbReference type="ARBA" id="ARBA00023027"/>
    </source>
</evidence>
<evidence type="ECO:0000313" key="7">
    <source>
        <dbReference type="EMBL" id="GGW41136.1"/>
    </source>
</evidence>
<dbReference type="SUPFAM" id="SSF51735">
    <property type="entry name" value="NAD(P)-binding Rossmann-fold domains"/>
    <property type="match status" value="1"/>
</dbReference>
<evidence type="ECO:0000256" key="1">
    <source>
        <dbReference type="ARBA" id="ARBA00005854"/>
    </source>
</evidence>
<dbReference type="PANTHER" id="PTHR43026:SF1">
    <property type="entry name" value="2-HYDROXYACID DEHYDROGENASE HOMOLOG 1-RELATED"/>
    <property type="match status" value="1"/>
</dbReference>
<reference evidence="7" key="1">
    <citation type="journal article" date="2014" name="Int. J. Syst. Evol. Microbiol.">
        <title>Complete genome sequence of Corynebacterium casei LMG S-19264T (=DSM 44701T), isolated from a smear-ripened cheese.</title>
        <authorList>
            <consortium name="US DOE Joint Genome Institute (JGI-PGF)"/>
            <person name="Walter F."/>
            <person name="Albersmeier A."/>
            <person name="Kalinowski J."/>
            <person name="Ruckert C."/>
        </authorList>
    </citation>
    <scope>NUCLEOTIDE SEQUENCE</scope>
    <source>
        <strain evidence="7">KCTC 12113</strain>
    </source>
</reference>
<dbReference type="PROSITE" id="PS00065">
    <property type="entry name" value="D_2_HYDROXYACID_DH_1"/>
    <property type="match status" value="1"/>
</dbReference>
<sequence length="335" mass="37140">MKLLVYSAKEFEIPFLEKANKGKYKVSFYKEALDTHTAIKAVGYNTISIFSGDDPSLVVLEKLWDLGVRNITLRATGHNNIQIHTAKRFGFKVANVPNYSPYAIAEHATSLLLTLNRKVILANLRAKNYNFIQNDLLGFDLNGKTVGIIGTGNVGAVMARIMHGFGCHILTHDIKPNLDLVSKYGARYAGLEELYSKSDIISLHVPLTQETHYLIGNSAFKIMKNNVILINTARGAVVDTTALLKALGNHLIGAYGTDVCENEKGTFFRDNSKTGIKDEQLKKLLSFSNVLLTPHQGFITREALTNIAESTFYNLDCWAEGIACKNELGWQINTL</sequence>
<feature type="domain" description="D-isomer specific 2-hydroxyacid dehydrogenase NAD-binding" evidence="6">
    <location>
        <begin position="110"/>
        <end position="297"/>
    </location>
</feature>
<gene>
    <name evidence="7" type="primary">ldhA</name>
    <name evidence="7" type="ORF">GCM10007383_27360</name>
</gene>
<keyword evidence="3" id="KW-0520">NAD</keyword>
<dbReference type="Gene3D" id="3.40.50.720">
    <property type="entry name" value="NAD(P)-binding Rossmann-like Domain"/>
    <property type="match status" value="2"/>
</dbReference>